<sequence>MKTLTLNELTELYKSNFNLRLEISSNTDEKPVAVLYKPTPKATHSKEKMLFGYRFPNDEKRISYLNEDYQNRVKSLEAKNKYKSEKKLKNEIDCNNVNVGDIFKDSWGYEQTNVDYFQVVAKPSKSFIVVKKINYELIDETVSNMSAYVKPCLNSFKDDIEMKFKLIGDSFKSSSFSWARKVADIKNEKAYSSWYY</sequence>
<dbReference type="RefSeq" id="WP_263514174.1">
    <property type="nucleotide sequence ID" value="NZ_CP099556.1"/>
</dbReference>
<dbReference type="AlphaFoldDB" id="A0AA46RZX4"/>
<evidence type="ECO:0000313" key="2">
    <source>
        <dbReference type="Proteomes" id="UP001164100"/>
    </source>
</evidence>
<proteinExistence type="predicted"/>
<organism evidence="1 2">
    <name type="scientific">Aliarcobacter cryaerophilus</name>
    <dbReference type="NCBI Taxonomy" id="28198"/>
    <lineage>
        <taxon>Bacteria</taxon>
        <taxon>Pseudomonadati</taxon>
        <taxon>Campylobacterota</taxon>
        <taxon>Epsilonproteobacteria</taxon>
        <taxon>Campylobacterales</taxon>
        <taxon>Arcobacteraceae</taxon>
        <taxon>Aliarcobacter</taxon>
    </lineage>
</organism>
<name>A0AA46RZX4_9BACT</name>
<accession>A0AA46RZX4</accession>
<gene>
    <name evidence="1" type="ORF">NGX11_06510</name>
</gene>
<dbReference type="Proteomes" id="UP001164100">
    <property type="component" value="Chromosome"/>
</dbReference>
<reference evidence="1" key="1">
    <citation type="journal article" date="2022" name="Front. Microbiol.">
        <title>Species classification and novel plasmid identifications in Arcobacter cryaerophilus and Arcobacter cryaerophilus-like organisms.</title>
        <authorList>
            <person name="Zhou G."/>
            <person name="Wang M."/>
            <person name="Wang H."/>
            <person name="Chen X."/>
            <person name="Gu Y."/>
            <person name="Shao Z."/>
            <person name="Zhang J."/>
            <person name="Zhang M."/>
        </authorList>
    </citation>
    <scope>NUCLEOTIDE SEQUENCE</scope>
    <source>
        <strain evidence="1">ICDCAC48</strain>
    </source>
</reference>
<protein>
    <submittedName>
        <fullName evidence="1">Uncharacterized protein</fullName>
    </submittedName>
</protein>
<evidence type="ECO:0000313" key="1">
    <source>
        <dbReference type="EMBL" id="UYF42560.1"/>
    </source>
</evidence>
<dbReference type="EMBL" id="CP099556">
    <property type="protein sequence ID" value="UYF42560.1"/>
    <property type="molecule type" value="Genomic_DNA"/>
</dbReference>